<feature type="binding site" evidence="12">
    <location>
        <position position="78"/>
    </location>
    <ligand>
        <name>Zn(2+)</name>
        <dbReference type="ChEBI" id="CHEBI:29105"/>
    </ligand>
</feature>
<feature type="active site" description="Proton donor" evidence="12">
    <location>
        <position position="264"/>
    </location>
</feature>
<evidence type="ECO:0000256" key="10">
    <source>
        <dbReference type="ARBA" id="ARBA00023098"/>
    </source>
</evidence>
<dbReference type="GO" id="GO:0009245">
    <property type="term" value="P:lipid A biosynthetic process"/>
    <property type="evidence" value="ECO:0007669"/>
    <property type="project" value="UniProtKB-UniRule"/>
</dbReference>
<reference evidence="13 14" key="1">
    <citation type="submission" date="2019-03" db="EMBL/GenBank/DDBJ databases">
        <title>Genomic Encyclopedia of Type Strains, Phase IV (KMG-IV): sequencing the most valuable type-strain genomes for metagenomic binning, comparative biology and taxonomic classification.</title>
        <authorList>
            <person name="Goeker M."/>
        </authorList>
    </citation>
    <scope>NUCLEOTIDE SEQUENCE [LARGE SCALE GENOMIC DNA]</scope>
    <source>
        <strain evidence="13 14">DSM 26377</strain>
    </source>
</reference>
<dbReference type="HAMAP" id="MF_00388">
    <property type="entry name" value="LpxC"/>
    <property type="match status" value="1"/>
</dbReference>
<dbReference type="GO" id="GO:0016020">
    <property type="term" value="C:membrane"/>
    <property type="evidence" value="ECO:0007669"/>
    <property type="project" value="GOC"/>
</dbReference>
<keyword evidence="6 12" id="KW-0441">Lipid A biosynthesis</keyword>
<dbReference type="PANTHER" id="PTHR33694:SF1">
    <property type="entry name" value="UDP-3-O-ACYL-N-ACETYLGLUCOSAMINE DEACETYLASE 1, MITOCHONDRIAL-RELATED"/>
    <property type="match status" value="1"/>
</dbReference>
<dbReference type="Gene3D" id="3.30.230.20">
    <property type="entry name" value="lpxc deacetylase, domain 1"/>
    <property type="match status" value="1"/>
</dbReference>
<evidence type="ECO:0000256" key="4">
    <source>
        <dbReference type="ARBA" id="ARBA00012745"/>
    </source>
</evidence>
<keyword evidence="7 12" id="KW-0479">Metal-binding</keyword>
<keyword evidence="10 12" id="KW-0443">Lipid metabolism</keyword>
<evidence type="ECO:0000256" key="11">
    <source>
        <dbReference type="ARBA" id="ARBA00024535"/>
    </source>
</evidence>
<dbReference type="Pfam" id="PF03331">
    <property type="entry name" value="LpxC"/>
    <property type="match status" value="1"/>
</dbReference>
<evidence type="ECO:0000256" key="9">
    <source>
        <dbReference type="ARBA" id="ARBA00022833"/>
    </source>
</evidence>
<evidence type="ECO:0000313" key="14">
    <source>
        <dbReference type="Proteomes" id="UP000295341"/>
    </source>
</evidence>
<keyword evidence="5 12" id="KW-0444">Lipid biosynthesis</keyword>
<evidence type="ECO:0000256" key="1">
    <source>
        <dbReference type="ARBA" id="ARBA00001947"/>
    </source>
</evidence>
<organism evidence="13 14">
    <name type="scientific">Panacagrimonas perspica</name>
    <dbReference type="NCBI Taxonomy" id="381431"/>
    <lineage>
        <taxon>Bacteria</taxon>
        <taxon>Pseudomonadati</taxon>
        <taxon>Pseudomonadota</taxon>
        <taxon>Gammaproteobacteria</taxon>
        <taxon>Nevskiales</taxon>
        <taxon>Nevskiaceae</taxon>
        <taxon>Panacagrimonas</taxon>
    </lineage>
</organism>
<evidence type="ECO:0000256" key="3">
    <source>
        <dbReference type="ARBA" id="ARBA00005002"/>
    </source>
</evidence>
<feature type="binding site" evidence="12">
    <location>
        <position position="237"/>
    </location>
    <ligand>
        <name>Zn(2+)</name>
        <dbReference type="ChEBI" id="CHEBI:29105"/>
    </ligand>
</feature>
<dbReference type="EMBL" id="SOBT01000010">
    <property type="protein sequence ID" value="TDU26427.1"/>
    <property type="molecule type" value="Genomic_DNA"/>
</dbReference>
<comment type="pathway">
    <text evidence="3 12">Glycolipid biosynthesis; lipid IV(A) biosynthesis; lipid IV(A) from (3R)-3-hydroxytetradecanoyl-[acyl-carrier-protein] and UDP-N-acetyl-alpha-D-glucosamine: step 2/6.</text>
</comment>
<comment type="cofactor">
    <cofactor evidence="1 12">
        <name>Zn(2+)</name>
        <dbReference type="ChEBI" id="CHEBI:29105"/>
    </cofactor>
</comment>
<comment type="similarity">
    <text evidence="12">Belongs to the LpxC family.</text>
</comment>
<comment type="caution">
    <text evidence="13">The sequence shown here is derived from an EMBL/GenBank/DDBJ whole genome shotgun (WGS) entry which is preliminary data.</text>
</comment>
<evidence type="ECO:0000256" key="6">
    <source>
        <dbReference type="ARBA" id="ARBA00022556"/>
    </source>
</evidence>
<protein>
    <recommendedName>
        <fullName evidence="4 12">UDP-3-O-acyl-N-acetylglucosamine deacetylase</fullName>
        <shortName evidence="12">UDP-3-O-acyl-GlcNAc deacetylase</shortName>
        <ecNumber evidence="4 12">3.5.1.108</ecNumber>
    </recommendedName>
    <alternativeName>
        <fullName evidence="12">UDP-3-O-[R-3-hydroxymyristoyl]-N-acetylglucosamine deacetylase</fullName>
    </alternativeName>
</protein>
<dbReference type="Gene3D" id="3.30.1700.10">
    <property type="entry name" value="lpxc deacetylase, domain 2"/>
    <property type="match status" value="1"/>
</dbReference>
<dbReference type="InterPro" id="IPR004463">
    <property type="entry name" value="UDP-acyl_GlcNac_deAcase"/>
</dbReference>
<dbReference type="Proteomes" id="UP000295341">
    <property type="component" value="Unassembled WGS sequence"/>
</dbReference>
<evidence type="ECO:0000256" key="12">
    <source>
        <dbReference type="HAMAP-Rule" id="MF_00388"/>
    </source>
</evidence>
<evidence type="ECO:0000256" key="5">
    <source>
        <dbReference type="ARBA" id="ARBA00022516"/>
    </source>
</evidence>
<dbReference type="SUPFAM" id="SSF54211">
    <property type="entry name" value="Ribosomal protein S5 domain 2-like"/>
    <property type="match status" value="2"/>
</dbReference>
<name>A0A4S3K2A0_9GAMM</name>
<comment type="catalytic activity">
    <reaction evidence="11 12">
        <text>a UDP-3-O-[(3R)-3-hydroxyacyl]-N-acetyl-alpha-D-glucosamine + H2O = a UDP-3-O-[(3R)-3-hydroxyacyl]-alpha-D-glucosamine + acetate</text>
        <dbReference type="Rhea" id="RHEA:67816"/>
        <dbReference type="ChEBI" id="CHEBI:15377"/>
        <dbReference type="ChEBI" id="CHEBI:30089"/>
        <dbReference type="ChEBI" id="CHEBI:137740"/>
        <dbReference type="ChEBI" id="CHEBI:173225"/>
        <dbReference type="EC" id="3.5.1.108"/>
    </reaction>
</comment>
<dbReference type="InterPro" id="IPR011334">
    <property type="entry name" value="UDP-acyl_GlcNac_deAcase_C"/>
</dbReference>
<keyword evidence="9 12" id="KW-0862">Zinc</keyword>
<dbReference type="PANTHER" id="PTHR33694">
    <property type="entry name" value="UDP-3-O-ACYL-N-ACETYLGLUCOSAMINE DEACETYLASE 1, MITOCHONDRIAL-RELATED"/>
    <property type="match status" value="1"/>
</dbReference>
<feature type="binding site" evidence="12">
    <location>
        <position position="241"/>
    </location>
    <ligand>
        <name>Zn(2+)</name>
        <dbReference type="ChEBI" id="CHEBI:29105"/>
    </ligand>
</feature>
<keyword evidence="14" id="KW-1185">Reference proteome</keyword>
<dbReference type="InterPro" id="IPR020568">
    <property type="entry name" value="Ribosomal_Su5_D2-typ_SF"/>
</dbReference>
<dbReference type="InterPro" id="IPR015870">
    <property type="entry name" value="UDP-acyl_N-AcGlcN_deAcase_N"/>
</dbReference>
<dbReference type="OrthoDB" id="9802746at2"/>
<gene>
    <name evidence="12" type="primary">lpxC</name>
    <name evidence="13" type="ORF">DFR24_3451</name>
</gene>
<accession>A0A4S3K2A0</accession>
<dbReference type="UniPathway" id="UPA00359">
    <property type="reaction ID" value="UER00478"/>
</dbReference>
<proteinExistence type="inferred from homology"/>
<evidence type="ECO:0000256" key="2">
    <source>
        <dbReference type="ARBA" id="ARBA00002923"/>
    </source>
</evidence>
<sequence length="305" mass="33319">MVRQRTLKQAVRAAGIGLHSGSRVFMSLLPAGPDTGILFRRVDLTPPVEIPANAELVRETMLSSNLVKDGAKVGTVEHLMSALAGLGIDNCVVELSAAETPIMDGSSSPFVFLIQSAGIHEQDAPKKFIRIKQPVQVQDGDKFARFEPFDGYRLSFSVEFKHPVFKSGLQSAVVDFSSTSYVQEVARARTFGFMRELDQLRANNLGLGASLDNVVALDEFRIVNQDGLRYEDELVRHKILDAIGDLYLAGHSIIGAYTAHKSGHALNNKLLRALLADPAAWEYVTFEDERRPAPIAYVRGALAGA</sequence>
<dbReference type="EC" id="3.5.1.108" evidence="4 12"/>
<comment type="function">
    <text evidence="2 12">Catalyzes the hydrolysis of UDP-3-O-myristoyl-N-acetylglucosamine to form UDP-3-O-myristoylglucosamine and acetate, the committed step in lipid A biosynthesis.</text>
</comment>
<dbReference type="NCBIfam" id="TIGR00325">
    <property type="entry name" value="lpxC"/>
    <property type="match status" value="1"/>
</dbReference>
<evidence type="ECO:0000256" key="8">
    <source>
        <dbReference type="ARBA" id="ARBA00022801"/>
    </source>
</evidence>
<evidence type="ECO:0000256" key="7">
    <source>
        <dbReference type="ARBA" id="ARBA00022723"/>
    </source>
</evidence>
<dbReference type="RefSeq" id="WP_133882643.1">
    <property type="nucleotide sequence ID" value="NZ_MWIN01000019.1"/>
</dbReference>
<dbReference type="GO" id="GO:0103117">
    <property type="term" value="F:UDP-3-O-acyl-N-acetylglucosamine deacetylase activity"/>
    <property type="evidence" value="ECO:0007669"/>
    <property type="project" value="UniProtKB-UniRule"/>
</dbReference>
<dbReference type="GO" id="GO:0046872">
    <property type="term" value="F:metal ion binding"/>
    <property type="evidence" value="ECO:0007669"/>
    <property type="project" value="UniProtKB-KW"/>
</dbReference>
<evidence type="ECO:0000313" key="13">
    <source>
        <dbReference type="EMBL" id="TDU26427.1"/>
    </source>
</evidence>
<keyword evidence="8 12" id="KW-0378">Hydrolase</keyword>
<dbReference type="AlphaFoldDB" id="A0A4S3K2A0"/>